<comment type="subcellular location">
    <subcellularLocation>
        <location evidence="1">Membrane</location>
    </subcellularLocation>
</comment>
<feature type="transmembrane region" description="Helical" evidence="3">
    <location>
        <begin position="471"/>
        <end position="490"/>
    </location>
</feature>
<reference evidence="5" key="1">
    <citation type="submission" date="2016-02" db="EMBL/GenBank/DDBJ databases">
        <title>Genomic sequence of a clinical Staphylococcus hominis isolate.</title>
        <authorList>
            <person name="McClure J.M."/>
            <person name="Zhang K."/>
        </authorList>
    </citation>
    <scope>NUCLEOTIDE SEQUENCE</scope>
    <source>
        <strain evidence="5">C34847</strain>
    </source>
</reference>
<dbReference type="SUPFAM" id="SSF56601">
    <property type="entry name" value="beta-lactamase/transpeptidase-like"/>
    <property type="match status" value="1"/>
</dbReference>
<evidence type="ECO:0000256" key="1">
    <source>
        <dbReference type="ARBA" id="ARBA00004370"/>
    </source>
</evidence>
<dbReference type="PANTHER" id="PTHR46825:SF11">
    <property type="entry name" value="PENICILLIN-BINDING PROTEIN 4"/>
    <property type="match status" value="1"/>
</dbReference>
<name>A0A3S7GWK0_STAHO</name>
<feature type="domain" description="Beta-lactamase-related" evidence="4">
    <location>
        <begin position="40"/>
        <end position="357"/>
    </location>
</feature>
<dbReference type="EMBL" id="JAGHKT020000002">
    <property type="protein sequence ID" value="MCM5671667.1"/>
    <property type="molecule type" value="Genomic_DNA"/>
</dbReference>
<proteinExistence type="predicted"/>
<sequence>MRKNFIMLGMILLVGIIILSIAIKLKPSYSMFSPSSQSYIDNMIVNKMKDDHIPGMSILIVKNNKTILNKGYGFSNIKKKSKVTPNTRFEIASNTKAFTGYAIMQLVEAHKINLNDKVSHYIPSFYMKYNHKKVDITVDQLIAQTSGISGDITNDDKITKDTNSLEGLVHSIKGRNLDAKPGKQFEYSNMNYDILGLIVQKASHQSYATYLSTHLFTPLHMTQSTVKESNMKKNNDAQGYVIKKGKAYADSPEFNLGDNPAAYMMTNTKDLASWLKFQLNPPKKVASLVQLTHQPKVKAIDNSQDVHYATGWFIDDNHSETIVYHPGTLENYSSYIILNPKKDYGIVVLANSYSKNVAELAQHLNTQMSNGQHIKTLQYLINQWNILFIIITIILLIAVASVFLIIYRLIFKFKSIHFKTLSRGLLIKISMMLLTFTLILAILHLLPTLLLSNSDWRFMMSWLPLQAKITLFSFVLLLTSLWSYFILNIITRSKRPI</sequence>
<feature type="transmembrane region" description="Helical" evidence="3">
    <location>
        <begin position="431"/>
        <end position="451"/>
    </location>
</feature>
<keyword evidence="5" id="KW-0378">Hydrolase</keyword>
<accession>A0A3S7GWK0</accession>
<dbReference type="GO" id="GO:0016787">
    <property type="term" value="F:hydrolase activity"/>
    <property type="evidence" value="ECO:0007669"/>
    <property type="project" value="UniProtKB-KW"/>
</dbReference>
<dbReference type="AlphaFoldDB" id="A0A3S7GWK0"/>
<dbReference type="InterPro" id="IPR012338">
    <property type="entry name" value="Beta-lactam/transpept-like"/>
</dbReference>
<organism evidence="5">
    <name type="scientific">Staphylococcus hominis</name>
    <dbReference type="NCBI Taxonomy" id="1290"/>
    <lineage>
        <taxon>Bacteria</taxon>
        <taxon>Bacillati</taxon>
        <taxon>Bacillota</taxon>
        <taxon>Bacilli</taxon>
        <taxon>Bacillales</taxon>
        <taxon>Staphylococcaceae</taxon>
        <taxon>Staphylococcus</taxon>
    </lineage>
</organism>
<keyword evidence="7" id="KW-1185">Reference proteome</keyword>
<dbReference type="Gene3D" id="3.40.710.10">
    <property type="entry name" value="DD-peptidase/beta-lactamase superfamily"/>
    <property type="match status" value="1"/>
</dbReference>
<dbReference type="PANTHER" id="PTHR46825">
    <property type="entry name" value="D-ALANYL-D-ALANINE-CARBOXYPEPTIDASE/ENDOPEPTIDASE AMPH"/>
    <property type="match status" value="1"/>
</dbReference>
<protein>
    <submittedName>
        <fullName evidence="5 6">Serine hydrolase</fullName>
    </submittedName>
</protein>
<dbReference type="EMBL" id="CP014567">
    <property type="protein sequence ID" value="AVI06590.1"/>
    <property type="molecule type" value="Genomic_DNA"/>
</dbReference>
<evidence type="ECO:0000313" key="6">
    <source>
        <dbReference type="EMBL" id="MCM5671667.1"/>
    </source>
</evidence>
<gene>
    <name evidence="5" type="ORF">AZE34_07395</name>
    <name evidence="6" type="ORF">J7T32_002650</name>
</gene>
<dbReference type="InterPro" id="IPR001466">
    <property type="entry name" value="Beta-lactam-related"/>
</dbReference>
<dbReference type="RefSeq" id="WP_017174986.1">
    <property type="nucleotide sequence ID" value="NZ_CP014567.1"/>
</dbReference>
<keyword evidence="3" id="KW-1133">Transmembrane helix</keyword>
<evidence type="ECO:0000256" key="3">
    <source>
        <dbReference type="SAM" id="Phobius"/>
    </source>
</evidence>
<dbReference type="InterPro" id="IPR050491">
    <property type="entry name" value="AmpC-like"/>
</dbReference>
<dbReference type="Proteomes" id="UP000665944">
    <property type="component" value="Unassembled WGS sequence"/>
</dbReference>
<feature type="transmembrane region" description="Helical" evidence="3">
    <location>
        <begin position="384"/>
        <end position="410"/>
    </location>
</feature>
<evidence type="ECO:0000313" key="7">
    <source>
        <dbReference type="Proteomes" id="UP000665944"/>
    </source>
</evidence>
<evidence type="ECO:0000313" key="5">
    <source>
        <dbReference type="EMBL" id="AVI06590.1"/>
    </source>
</evidence>
<dbReference type="GO" id="GO:0016020">
    <property type="term" value="C:membrane"/>
    <property type="evidence" value="ECO:0007669"/>
    <property type="project" value="UniProtKB-SubCell"/>
</dbReference>
<dbReference type="Pfam" id="PF00144">
    <property type="entry name" value="Beta-lactamase"/>
    <property type="match status" value="1"/>
</dbReference>
<keyword evidence="3" id="KW-0812">Transmembrane</keyword>
<keyword evidence="2 3" id="KW-0472">Membrane</keyword>
<evidence type="ECO:0000259" key="4">
    <source>
        <dbReference type="Pfam" id="PF00144"/>
    </source>
</evidence>
<evidence type="ECO:0000256" key="2">
    <source>
        <dbReference type="ARBA" id="ARBA00023136"/>
    </source>
</evidence>
<reference evidence="6 7" key="2">
    <citation type="submission" date="2022-06" db="EMBL/GenBank/DDBJ databases">
        <title>Staphylococcus hominis ShoR14 genome sequence.</title>
        <authorList>
            <person name="Yeo C.C."/>
            <person name="Chew C.H."/>
            <person name="Che Hamzah A.M."/>
            <person name="Al-Trad E.I."/>
        </authorList>
    </citation>
    <scope>NUCLEOTIDE SEQUENCE [LARGE SCALE GENOMIC DNA]</scope>
    <source>
        <strain evidence="6 7">ShoR14</strain>
    </source>
</reference>